<dbReference type="RefSeq" id="WP_135077253.1">
    <property type="nucleotide sequence ID" value="NZ_CP038267.1"/>
</dbReference>
<organism evidence="2 3">
    <name type="scientific">Nocardioides euryhalodurans</name>
    <dbReference type="NCBI Taxonomy" id="2518370"/>
    <lineage>
        <taxon>Bacteria</taxon>
        <taxon>Bacillati</taxon>
        <taxon>Actinomycetota</taxon>
        <taxon>Actinomycetes</taxon>
        <taxon>Propionibacteriales</taxon>
        <taxon>Nocardioidaceae</taxon>
        <taxon>Nocardioides</taxon>
    </lineage>
</organism>
<protein>
    <submittedName>
        <fullName evidence="2">Dihydrofolate reductase</fullName>
    </submittedName>
</protein>
<evidence type="ECO:0000313" key="2">
    <source>
        <dbReference type="EMBL" id="QBR92637.1"/>
    </source>
</evidence>
<dbReference type="InterPro" id="IPR050765">
    <property type="entry name" value="Riboflavin_Biosynth_HTPR"/>
</dbReference>
<dbReference type="AlphaFoldDB" id="A0A4P7GLN4"/>
<dbReference type="PANTHER" id="PTHR38011">
    <property type="entry name" value="DIHYDROFOLATE REDUCTASE FAMILY PROTEIN (AFU_ORTHOLOGUE AFUA_8G06820)"/>
    <property type="match status" value="1"/>
</dbReference>
<accession>A0A4P7GLN4</accession>
<dbReference type="SUPFAM" id="SSF53597">
    <property type="entry name" value="Dihydrofolate reductase-like"/>
    <property type="match status" value="1"/>
</dbReference>
<dbReference type="OrthoDB" id="2313602at2"/>
<gene>
    <name evidence="2" type="ORF">EXE57_10380</name>
</gene>
<name>A0A4P7GLN4_9ACTN</name>
<dbReference type="PANTHER" id="PTHR38011:SF12">
    <property type="entry name" value="BIFUNCTIONAL DEAMINASE-REDUCTASE DOMAIN PROTEIN"/>
    <property type="match status" value="1"/>
</dbReference>
<dbReference type="InterPro" id="IPR024072">
    <property type="entry name" value="DHFR-like_dom_sf"/>
</dbReference>
<dbReference type="Pfam" id="PF01872">
    <property type="entry name" value="RibD_C"/>
    <property type="match status" value="1"/>
</dbReference>
<dbReference type="EMBL" id="CP038267">
    <property type="protein sequence ID" value="QBR92637.1"/>
    <property type="molecule type" value="Genomic_DNA"/>
</dbReference>
<dbReference type="Gene3D" id="3.40.430.10">
    <property type="entry name" value="Dihydrofolate Reductase, subunit A"/>
    <property type="match status" value="1"/>
</dbReference>
<dbReference type="GO" id="GO:0008703">
    <property type="term" value="F:5-amino-6-(5-phosphoribosylamino)uracil reductase activity"/>
    <property type="evidence" value="ECO:0007669"/>
    <property type="project" value="InterPro"/>
</dbReference>
<feature type="domain" description="Bacterial bifunctional deaminase-reductase C-terminal" evidence="1">
    <location>
        <begin position="3"/>
        <end position="186"/>
    </location>
</feature>
<evidence type="ECO:0000313" key="3">
    <source>
        <dbReference type="Proteomes" id="UP000294894"/>
    </source>
</evidence>
<reference evidence="2 3" key="1">
    <citation type="submission" date="2019-03" db="EMBL/GenBank/DDBJ databases">
        <title>Three New Species of Nocardioides, Nocardioides euryhalodurans sp. nov., Nocardioides seonyuensis sp. nov. and Nocardioides eburneoflavus sp. nov., Iolated from Soil.</title>
        <authorList>
            <person name="Roh S.G."/>
            <person name="Lee C."/>
            <person name="Kim M.-K."/>
            <person name="Kim S.B."/>
        </authorList>
    </citation>
    <scope>NUCLEOTIDE SEQUENCE [LARGE SCALE GENOMIC DNA]</scope>
    <source>
        <strain evidence="2 3">MMS17-SY117</strain>
    </source>
</reference>
<dbReference type="GO" id="GO:0009231">
    <property type="term" value="P:riboflavin biosynthetic process"/>
    <property type="evidence" value="ECO:0007669"/>
    <property type="project" value="InterPro"/>
</dbReference>
<dbReference type="InterPro" id="IPR002734">
    <property type="entry name" value="RibDG_C"/>
</dbReference>
<proteinExistence type="predicted"/>
<evidence type="ECO:0000259" key="1">
    <source>
        <dbReference type="Pfam" id="PF01872"/>
    </source>
</evidence>
<keyword evidence="3" id="KW-1185">Reference proteome</keyword>
<dbReference type="KEGG" id="noy:EXE57_10380"/>
<sequence>MGKVVAAITVSLDGYVTGPDDRPGQGLGIGGERLHYWVMGGPWTYDSEHEPGAGMSEADEAYYSQLTEGLGAGICGRGMYDAAGAWGGENPFEGTLVVLTHRTEDQPDPATGFLMVDGFDAALAAAREAAGDAGIAVGGGADTIRQALAAGVVDEIGISTAPVVLGGGKRLFEGVEQDLDLDILSVHPSAYAVHVRYAVRR</sequence>
<dbReference type="Proteomes" id="UP000294894">
    <property type="component" value="Chromosome"/>
</dbReference>